<evidence type="ECO:0000313" key="1">
    <source>
        <dbReference type="EMBL" id="NRF72485.1"/>
    </source>
</evidence>
<proteinExistence type="predicted"/>
<accession>A0ABX2EUU1</accession>
<comment type="caution">
    <text evidence="1">The sequence shown here is derived from an EMBL/GenBank/DDBJ whole genome shotgun (WGS) entry which is preliminary data.</text>
</comment>
<reference evidence="1 2" key="1">
    <citation type="submission" date="2020-05" db="EMBL/GenBank/DDBJ databases">
        <title>Aquincola sp. isolate from soil.</title>
        <authorList>
            <person name="Han J."/>
            <person name="Kim D.-U."/>
        </authorList>
    </citation>
    <scope>NUCLEOTIDE SEQUENCE [LARGE SCALE GENOMIC DNA]</scope>
    <source>
        <strain evidence="1 2">S2</strain>
    </source>
</reference>
<sequence>MNDYDSPFGSSTCSGLAPTVQPDAGLDSVFVARVDAQRDSAVPLVADAMTGE</sequence>
<evidence type="ECO:0000313" key="2">
    <source>
        <dbReference type="Proteomes" id="UP000737171"/>
    </source>
</evidence>
<dbReference type="RefSeq" id="WP_173135786.1">
    <property type="nucleotide sequence ID" value="NZ_JABRWJ010000042.1"/>
</dbReference>
<dbReference type="EMBL" id="JABRWJ010000042">
    <property type="protein sequence ID" value="NRF72485.1"/>
    <property type="molecule type" value="Genomic_DNA"/>
</dbReference>
<protein>
    <submittedName>
        <fullName evidence="1">Uncharacterized protein</fullName>
    </submittedName>
</protein>
<name>A0ABX2EUU1_9BURK</name>
<gene>
    <name evidence="1" type="ORF">HLB44_36625</name>
</gene>
<keyword evidence="2" id="KW-1185">Reference proteome</keyword>
<dbReference type="Proteomes" id="UP000737171">
    <property type="component" value="Unassembled WGS sequence"/>
</dbReference>
<organism evidence="1 2">
    <name type="scientific">Pseudaquabacterium terrae</name>
    <dbReference type="NCBI Taxonomy" id="2732868"/>
    <lineage>
        <taxon>Bacteria</taxon>
        <taxon>Pseudomonadati</taxon>
        <taxon>Pseudomonadota</taxon>
        <taxon>Betaproteobacteria</taxon>
        <taxon>Burkholderiales</taxon>
        <taxon>Sphaerotilaceae</taxon>
        <taxon>Pseudaquabacterium</taxon>
    </lineage>
</organism>